<dbReference type="InterPro" id="IPR015422">
    <property type="entry name" value="PyrdxlP-dep_Trfase_small"/>
</dbReference>
<dbReference type="CDD" id="cd00610">
    <property type="entry name" value="OAT_like"/>
    <property type="match status" value="1"/>
</dbReference>
<dbReference type="InterPro" id="IPR005814">
    <property type="entry name" value="Aminotrans_3"/>
</dbReference>
<keyword evidence="2 6" id="KW-0032">Aminotransferase</keyword>
<dbReference type="PANTHER" id="PTHR11986:SF79">
    <property type="entry name" value="ACETYLORNITHINE AMINOTRANSFERASE, MITOCHONDRIAL"/>
    <property type="match status" value="1"/>
</dbReference>
<evidence type="ECO:0000256" key="5">
    <source>
        <dbReference type="RuleBase" id="RU003560"/>
    </source>
</evidence>
<dbReference type="PROSITE" id="PS00600">
    <property type="entry name" value="AA_TRANSFER_CLASS_3"/>
    <property type="match status" value="1"/>
</dbReference>
<dbReference type="GO" id="GO:0042802">
    <property type="term" value="F:identical protein binding"/>
    <property type="evidence" value="ECO:0007669"/>
    <property type="project" value="TreeGrafter"/>
</dbReference>
<reference evidence="6 7" key="1">
    <citation type="submission" date="2018-03" db="EMBL/GenBank/DDBJ databases">
        <title>Genomic Encyclopedia of Archaeal and Bacterial Type Strains, Phase II (KMG-II): from individual species to whole genera.</title>
        <authorList>
            <person name="Goeker M."/>
        </authorList>
    </citation>
    <scope>NUCLEOTIDE SEQUENCE [LARGE SCALE GENOMIC DNA]</scope>
    <source>
        <strain evidence="6 7">DSM 25027</strain>
    </source>
</reference>
<dbReference type="AlphaFoldDB" id="A0A2T0M9L6"/>
<evidence type="ECO:0000256" key="1">
    <source>
        <dbReference type="ARBA" id="ARBA00001933"/>
    </source>
</evidence>
<dbReference type="InterPro" id="IPR015424">
    <property type="entry name" value="PyrdxlP-dep_Trfase"/>
</dbReference>
<evidence type="ECO:0000256" key="4">
    <source>
        <dbReference type="ARBA" id="ARBA00022898"/>
    </source>
</evidence>
<dbReference type="PANTHER" id="PTHR11986">
    <property type="entry name" value="AMINOTRANSFERASE CLASS III"/>
    <property type="match status" value="1"/>
</dbReference>
<gene>
    <name evidence="6" type="ORF">CLV81_2562</name>
</gene>
<accession>A0A2T0M9L6</accession>
<dbReference type="GO" id="GO:0030170">
    <property type="term" value="F:pyridoxal phosphate binding"/>
    <property type="evidence" value="ECO:0007669"/>
    <property type="project" value="InterPro"/>
</dbReference>
<dbReference type="InterPro" id="IPR050103">
    <property type="entry name" value="Class-III_PLP-dep_AT"/>
</dbReference>
<evidence type="ECO:0000256" key="3">
    <source>
        <dbReference type="ARBA" id="ARBA00022679"/>
    </source>
</evidence>
<dbReference type="SUPFAM" id="SSF53383">
    <property type="entry name" value="PLP-dependent transferases"/>
    <property type="match status" value="1"/>
</dbReference>
<evidence type="ECO:0000313" key="7">
    <source>
        <dbReference type="Proteomes" id="UP000237640"/>
    </source>
</evidence>
<sequence>MLKDDFFKHQAQTTPHPLGLVVAKAKGSYIHDEDGNAHLDFVAGVSACSLGHCHPRVVNAVKEQAEQYMHVMVYGEYVQNPSVTYAKLLARHLPPTLETTYLVNSGTEAIEGAIKLARRYTGRSQLIAANHAYHGNTMGSLSLMGYEERKGAFRPLIPDVSFIQFNEEKELERITTKTAAVVLETIQGGAGFILPKNEYLSKVRERCDEVGALLILDEIQPGFGRTGKLFAFEHFNCIPDILVIGKGMASGLPVGAFVASQKMMASLQDNPKLGHITTFGGNPVIAAASLATLQELTESKLIEQTLEKEKHFRMLLVHPLIKEIRGKGLMLALIMESDEIANYLVLSAAKKHLILFWLLFEPKAVRISPPLTISIEEIEHGCKQIIEILNEYEPRSVN</sequence>
<evidence type="ECO:0000313" key="6">
    <source>
        <dbReference type="EMBL" id="PRX54165.1"/>
    </source>
</evidence>
<comment type="similarity">
    <text evidence="5">Belongs to the class-III pyridoxal-phosphate-dependent aminotransferase family.</text>
</comment>
<keyword evidence="4 5" id="KW-0663">Pyridoxal phosphate</keyword>
<name>A0A2T0M9L6_9FLAO</name>
<dbReference type="Pfam" id="PF00202">
    <property type="entry name" value="Aminotran_3"/>
    <property type="match status" value="1"/>
</dbReference>
<dbReference type="InterPro" id="IPR015421">
    <property type="entry name" value="PyrdxlP-dep_Trfase_major"/>
</dbReference>
<dbReference type="PIRSF" id="PIRSF000521">
    <property type="entry name" value="Transaminase_4ab_Lys_Orn"/>
    <property type="match status" value="1"/>
</dbReference>
<dbReference type="FunFam" id="3.40.640.10:FF:000004">
    <property type="entry name" value="Acetylornithine aminotransferase"/>
    <property type="match status" value="1"/>
</dbReference>
<dbReference type="InterPro" id="IPR049704">
    <property type="entry name" value="Aminotrans_3_PPA_site"/>
</dbReference>
<dbReference type="Gene3D" id="3.90.1150.10">
    <property type="entry name" value="Aspartate Aminotransferase, domain 1"/>
    <property type="match status" value="1"/>
</dbReference>
<dbReference type="Gene3D" id="3.40.640.10">
    <property type="entry name" value="Type I PLP-dependent aspartate aminotransferase-like (Major domain)"/>
    <property type="match status" value="1"/>
</dbReference>
<organism evidence="6 7">
    <name type="scientific">Flagellimonas meridianipacifica</name>
    <dbReference type="NCBI Taxonomy" id="1080225"/>
    <lineage>
        <taxon>Bacteria</taxon>
        <taxon>Pseudomonadati</taxon>
        <taxon>Bacteroidota</taxon>
        <taxon>Flavobacteriia</taxon>
        <taxon>Flavobacteriales</taxon>
        <taxon>Flavobacteriaceae</taxon>
        <taxon>Flagellimonas</taxon>
    </lineage>
</organism>
<keyword evidence="7" id="KW-1185">Reference proteome</keyword>
<dbReference type="GO" id="GO:0008483">
    <property type="term" value="F:transaminase activity"/>
    <property type="evidence" value="ECO:0007669"/>
    <property type="project" value="UniProtKB-KW"/>
</dbReference>
<dbReference type="EMBL" id="PVYX01000002">
    <property type="protein sequence ID" value="PRX54165.1"/>
    <property type="molecule type" value="Genomic_DNA"/>
</dbReference>
<evidence type="ECO:0000256" key="2">
    <source>
        <dbReference type="ARBA" id="ARBA00022576"/>
    </source>
</evidence>
<keyword evidence="3 6" id="KW-0808">Transferase</keyword>
<dbReference type="RefSeq" id="WP_106145468.1">
    <property type="nucleotide sequence ID" value="NZ_PVYX01000002.1"/>
</dbReference>
<proteinExistence type="inferred from homology"/>
<dbReference type="Proteomes" id="UP000237640">
    <property type="component" value="Unassembled WGS sequence"/>
</dbReference>
<dbReference type="OrthoDB" id="9801052at2"/>
<comment type="cofactor">
    <cofactor evidence="1">
        <name>pyridoxal 5'-phosphate</name>
        <dbReference type="ChEBI" id="CHEBI:597326"/>
    </cofactor>
</comment>
<comment type="caution">
    <text evidence="6">The sequence shown here is derived from an EMBL/GenBank/DDBJ whole genome shotgun (WGS) entry which is preliminary data.</text>
</comment>
<protein>
    <submittedName>
        <fullName evidence="6">Acetylornithine/succinyldiaminopimelate/putresci ne aminotransferase</fullName>
    </submittedName>
</protein>